<sequence>MPKAAAALERARAERDSQDKRHLSRIDQPGHKACPGSGLSLMLAVHSEEDDRTVIDLPWHQVELADQRTALNLKSCSRTRRSRSDPQVTQTPGRKSKHHGMFKVRDPVSTDTESNNQRREDSILNPASAPKTPGTLPLIAHRN</sequence>
<organism evidence="2">
    <name type="scientific">Culex pipiens</name>
    <name type="common">House mosquito</name>
    <dbReference type="NCBI Taxonomy" id="7175"/>
    <lineage>
        <taxon>Eukaryota</taxon>
        <taxon>Metazoa</taxon>
        <taxon>Ecdysozoa</taxon>
        <taxon>Arthropoda</taxon>
        <taxon>Hexapoda</taxon>
        <taxon>Insecta</taxon>
        <taxon>Pterygota</taxon>
        <taxon>Neoptera</taxon>
        <taxon>Endopterygota</taxon>
        <taxon>Diptera</taxon>
        <taxon>Nematocera</taxon>
        <taxon>Culicoidea</taxon>
        <taxon>Culicidae</taxon>
        <taxon>Culicinae</taxon>
        <taxon>Culicini</taxon>
        <taxon>Culex</taxon>
        <taxon>Culex</taxon>
    </lineage>
</organism>
<feature type="region of interest" description="Disordered" evidence="1">
    <location>
        <begin position="73"/>
        <end position="143"/>
    </location>
</feature>
<protein>
    <submittedName>
        <fullName evidence="2">(northern house mosquito) hypothetical protein</fullName>
    </submittedName>
</protein>
<feature type="region of interest" description="Disordered" evidence="1">
    <location>
        <begin position="1"/>
        <end position="33"/>
    </location>
</feature>
<proteinExistence type="predicted"/>
<feature type="compositionally biased region" description="Basic and acidic residues" evidence="1">
    <location>
        <begin position="9"/>
        <end position="30"/>
    </location>
</feature>
<evidence type="ECO:0000256" key="1">
    <source>
        <dbReference type="SAM" id="MobiDB-lite"/>
    </source>
</evidence>
<name>A0A8D8GAQ5_CULPI</name>
<dbReference type="AlphaFoldDB" id="A0A8D8GAQ5"/>
<accession>A0A8D8GAQ5</accession>
<reference evidence="2" key="1">
    <citation type="submission" date="2021-05" db="EMBL/GenBank/DDBJ databases">
        <authorList>
            <person name="Alioto T."/>
            <person name="Alioto T."/>
            <person name="Gomez Garrido J."/>
        </authorList>
    </citation>
    <scope>NUCLEOTIDE SEQUENCE</scope>
</reference>
<evidence type="ECO:0000313" key="2">
    <source>
        <dbReference type="EMBL" id="CAG6501011.1"/>
    </source>
</evidence>
<dbReference type="EMBL" id="HBUE01141603">
    <property type="protein sequence ID" value="CAG6501011.1"/>
    <property type="molecule type" value="Transcribed_RNA"/>
</dbReference>